<organism evidence="1 2">
    <name type="scientific">Araneus ventricosus</name>
    <name type="common">Orbweaver spider</name>
    <name type="synonym">Epeira ventricosa</name>
    <dbReference type="NCBI Taxonomy" id="182803"/>
    <lineage>
        <taxon>Eukaryota</taxon>
        <taxon>Metazoa</taxon>
        <taxon>Ecdysozoa</taxon>
        <taxon>Arthropoda</taxon>
        <taxon>Chelicerata</taxon>
        <taxon>Arachnida</taxon>
        <taxon>Araneae</taxon>
        <taxon>Araneomorphae</taxon>
        <taxon>Entelegynae</taxon>
        <taxon>Araneoidea</taxon>
        <taxon>Araneidae</taxon>
        <taxon>Araneus</taxon>
    </lineage>
</organism>
<evidence type="ECO:0000313" key="1">
    <source>
        <dbReference type="EMBL" id="GBM13368.1"/>
    </source>
</evidence>
<dbReference type="Proteomes" id="UP000499080">
    <property type="component" value="Unassembled WGS sequence"/>
</dbReference>
<protein>
    <submittedName>
        <fullName evidence="1">Uncharacterized protein</fullName>
    </submittedName>
</protein>
<dbReference type="EMBL" id="BGPR01000326">
    <property type="protein sequence ID" value="GBM13368.1"/>
    <property type="molecule type" value="Genomic_DNA"/>
</dbReference>
<keyword evidence="2" id="KW-1185">Reference proteome</keyword>
<comment type="caution">
    <text evidence="1">The sequence shown here is derived from an EMBL/GenBank/DDBJ whole genome shotgun (WGS) entry which is preliminary data.</text>
</comment>
<name>A0A4Y2DBG3_ARAVE</name>
<proteinExistence type="predicted"/>
<accession>A0A4Y2DBG3</accession>
<reference evidence="1 2" key="1">
    <citation type="journal article" date="2019" name="Sci. Rep.">
        <title>Orb-weaving spider Araneus ventricosus genome elucidates the spidroin gene catalogue.</title>
        <authorList>
            <person name="Kono N."/>
            <person name="Nakamura H."/>
            <person name="Ohtoshi R."/>
            <person name="Moran D.A.P."/>
            <person name="Shinohara A."/>
            <person name="Yoshida Y."/>
            <person name="Fujiwara M."/>
            <person name="Mori M."/>
            <person name="Tomita M."/>
            <person name="Arakawa K."/>
        </authorList>
    </citation>
    <scope>NUCLEOTIDE SEQUENCE [LARGE SCALE GENOMIC DNA]</scope>
</reference>
<evidence type="ECO:0000313" key="2">
    <source>
        <dbReference type="Proteomes" id="UP000499080"/>
    </source>
</evidence>
<sequence length="114" mass="12973">MYGFFSLLPQTTFHFTLSYFWYSHRYHAYLARSFQVFLSDGRCNSSSVEAGLLMVINGHVPTPPVGGTHYHRQWASQSHFYTHQGSETPLTYLAASNPSTRGISKWDHTLGINV</sequence>
<dbReference type="AlphaFoldDB" id="A0A4Y2DBG3"/>
<gene>
    <name evidence="1" type="ORF">AVEN_159786_1</name>
</gene>